<gene>
    <name evidence="1" type="ORF">O6H91_15G086300</name>
</gene>
<dbReference type="EMBL" id="CM055106">
    <property type="protein sequence ID" value="KAJ7530246.1"/>
    <property type="molecule type" value="Genomic_DNA"/>
</dbReference>
<organism evidence="1 2">
    <name type="scientific">Diphasiastrum complanatum</name>
    <name type="common">Issler's clubmoss</name>
    <name type="synonym">Lycopodium complanatum</name>
    <dbReference type="NCBI Taxonomy" id="34168"/>
    <lineage>
        <taxon>Eukaryota</taxon>
        <taxon>Viridiplantae</taxon>
        <taxon>Streptophyta</taxon>
        <taxon>Embryophyta</taxon>
        <taxon>Tracheophyta</taxon>
        <taxon>Lycopodiopsida</taxon>
        <taxon>Lycopodiales</taxon>
        <taxon>Lycopodiaceae</taxon>
        <taxon>Lycopodioideae</taxon>
        <taxon>Diphasiastrum</taxon>
    </lineage>
</organism>
<dbReference type="Proteomes" id="UP001162992">
    <property type="component" value="Chromosome 15"/>
</dbReference>
<proteinExistence type="predicted"/>
<reference evidence="2" key="1">
    <citation type="journal article" date="2024" name="Proc. Natl. Acad. Sci. U.S.A.">
        <title>Extraordinary preservation of gene collinearity over three hundred million years revealed in homosporous lycophytes.</title>
        <authorList>
            <person name="Li C."/>
            <person name="Wickell D."/>
            <person name="Kuo L.Y."/>
            <person name="Chen X."/>
            <person name="Nie B."/>
            <person name="Liao X."/>
            <person name="Peng D."/>
            <person name="Ji J."/>
            <person name="Jenkins J."/>
            <person name="Williams M."/>
            <person name="Shu S."/>
            <person name="Plott C."/>
            <person name="Barry K."/>
            <person name="Rajasekar S."/>
            <person name="Grimwood J."/>
            <person name="Han X."/>
            <person name="Sun S."/>
            <person name="Hou Z."/>
            <person name="He W."/>
            <person name="Dai G."/>
            <person name="Sun C."/>
            <person name="Schmutz J."/>
            <person name="Leebens-Mack J.H."/>
            <person name="Li F.W."/>
            <person name="Wang L."/>
        </authorList>
    </citation>
    <scope>NUCLEOTIDE SEQUENCE [LARGE SCALE GENOMIC DNA]</scope>
    <source>
        <strain evidence="2">cv. PW_Plant_1</strain>
    </source>
</reference>
<accession>A0ACC2BKF7</accession>
<name>A0ACC2BKF7_DIPCM</name>
<sequence>MEETSLVDSPLESDLADLTDPNIEDYSTSNVAEPPTEVHETSNAESLLNNAGFGEALDEEGEDNVSQEAKIHESGKSHAAHADPESTLPDEGVKEANVGYAQNGLSNGLTADNGSGKNGKSEVKVKQIQKGAGSSLHGGKSSIKCSTLVKKTHASGNSGTSSSSSKPFLRSSSSSALARRQDTSAPQSSNNNGSPNVASKPSVLKKHSATSTSGTVVSSPATPGRRSSISGLSTPSRPTTPATQSRRASLSALSTRSAPSITELNKWATSPSSKSNPPLKSAVSKRPTSLSLQSNSDGGKTIPDFLKRSSPSSIRSPIPSAGKSPVPSKISPKALSSSPKAYTNSKSLASNGGLSGSANAQKKPSTTDSFTNKRSSRSSEGAGLTSRSSNERTPASTDRAPSMLSRRKSLTPESRDTRFIPLPPVDVKAGDDVRLDLRGQKVRSLDCNLVNLTPKLEFVYLRDNKLSSMNGIEILKRVKVLDLSFNEFKGAGFEPLTTCKALQQLYLAGNQITSLSGLPQLPNLEFLSVAQNKLKSLAMAAQPRLQVLAASKNKISTLKGFPHLPALEHLRLEENPILDVPHIEAGAILLVGPTLKKFNDRGICYADLSTEEVKLSQSYPAWTAFCVQEGLEFCSPEEALESTKKFMFSKWKDQLPPGYLVTEAYVDRPSEEDPCRCRFKIQKESKISEAVDLDLHYQWHIGDRTPTNFVPIEGSTSEVYWPKHEDVGYHLKVECTPFLQDVEFPPIFAISLPVAAGTGCPRVLGIILEGEPVEGNIISGSAKVAWCGGTPGTGIVSWLRKSENSSAAIIGAEDYGYSLTLEDVGANLVFMYTPVSSEGIKGEPQYAMTSTVQAAAPCVSDVRILGDAVEGNVIRGTGRYFGGKEGSSTYEWLGEDPDTGEFKYRSRGSSEYLLTDEDVGLRLMFIYTPFNSEGICGDPISAVTARVLRAPPRVNQLRIVGDIREGNKVVVSGQFVGGVEGASRVQWFKTISPHVMSDSDLDAISTSKIAKAFRIPLGAIGHYLVAKYTPVRSDGESGEAAFVISDSPVEMLPPSLNFLSITGDFLEGETLTASYGYIGGHEGGSHYDWYIHENEYDPGSTLPEARQQLQHFVTKEAVHKLISFRCTPVRDDGTVGETRSTMSQERIRAGPPKLLRLKILGDAIEGSMLQVDKEYCGGEEGYSKLQWFLVYLLLTSPDGAQREIKGANDHTYAICTEDIDGFLCCSCLPVRNDGVKGDIAVSPLLGPVLPGPPMCESLEICGPLVESGRISFKASYKGGEKGLCRHEWRRKVLGGRDVFLSNNEILELTPEEVGSRIELVFTPVRKDGFTGISKKVVSDIVVDAEPEGKSLFIPNCFEDMELVPQTLYFGGREGESKYTWYRISHKIDEPQIPDEAEPVGSSMVFTPKLEDVGTYLSLKWVPVRKDGKHGKPLIACSRSPVAPAPPSVREVTIKEVSSGMFVGDGEYYGGFEGDSKLCWYRETADGSSFQIEGATSKTYVACEDDYTCRVVFGYTPVRIDGAVGQLIFSEPSSVIYPELPRVQKLILSGKAIEGEVLTALEVIPKGDSQQRVWEKYKKDVKYAWSRSTEPGGTDSFEAIPLQRSCSYRVRLEDVGYCMRCECIVSDVFGRSADPVSILTAPVAPGLPRVDKLEVEGRGYHTNLYAVRGIYSGGKEGKSLIQWFRAMAGSPDLIPLPGEVGRMYEANVDDVGYRLIAVYTPIREDGIAGNPTSTSTELIEVEPEVAKEVKQKLETGAVKFEALRDRDRSPVKSQQHGFGSLERRILDVNRKRVKVVKPGSKTSFPSTEIRGAYTPPFHVELFRNDQHRIKIVIDSETEVDLMVQSRHIRDVIALVIRGFSQKFNSTPLNLLLKM</sequence>
<keyword evidence="2" id="KW-1185">Reference proteome</keyword>
<evidence type="ECO:0000313" key="2">
    <source>
        <dbReference type="Proteomes" id="UP001162992"/>
    </source>
</evidence>
<protein>
    <submittedName>
        <fullName evidence="1">Uncharacterized protein</fullName>
    </submittedName>
</protein>
<evidence type="ECO:0000313" key="1">
    <source>
        <dbReference type="EMBL" id="KAJ7530246.1"/>
    </source>
</evidence>
<comment type="caution">
    <text evidence="1">The sequence shown here is derived from an EMBL/GenBank/DDBJ whole genome shotgun (WGS) entry which is preliminary data.</text>
</comment>